<accession>A0A198AUP4</accession>
<dbReference type="GO" id="GO:0005975">
    <property type="term" value="P:carbohydrate metabolic process"/>
    <property type="evidence" value="ECO:0007669"/>
    <property type="project" value="TreeGrafter"/>
</dbReference>
<protein>
    <recommendedName>
        <fullName evidence="2">Sialate O-acetylesterase domain-containing protein</fullName>
    </recommendedName>
</protein>
<evidence type="ECO:0000259" key="2">
    <source>
        <dbReference type="Pfam" id="PF03629"/>
    </source>
</evidence>
<name>A0A198AUP4_9BACL</name>
<evidence type="ECO:0000313" key="4">
    <source>
        <dbReference type="Proteomes" id="UP000078454"/>
    </source>
</evidence>
<keyword evidence="4" id="KW-1185">Reference proteome</keyword>
<dbReference type="SUPFAM" id="SSF52266">
    <property type="entry name" value="SGNH hydrolase"/>
    <property type="match status" value="1"/>
</dbReference>
<reference evidence="3 4" key="1">
    <citation type="submission" date="2016-05" db="EMBL/GenBank/DDBJ databases">
        <title>Paenibacillus sp. 1ZS3-15 nov., isolated from the rhizosphere soil.</title>
        <authorList>
            <person name="Zhang X.X."/>
            <person name="Zhang J."/>
        </authorList>
    </citation>
    <scope>NUCLEOTIDE SEQUENCE [LARGE SCALE GENOMIC DNA]</scope>
    <source>
        <strain evidence="3 4">1ZS3-15</strain>
    </source>
</reference>
<dbReference type="InterPro" id="IPR039329">
    <property type="entry name" value="SIAE"/>
</dbReference>
<dbReference type="RefSeq" id="WP_068661533.1">
    <property type="nucleotide sequence ID" value="NZ_LYPB01000028.1"/>
</dbReference>
<dbReference type="Pfam" id="PF03629">
    <property type="entry name" value="SASA"/>
    <property type="match status" value="1"/>
</dbReference>
<dbReference type="InterPro" id="IPR036514">
    <property type="entry name" value="SGNH_hydro_sf"/>
</dbReference>
<dbReference type="PANTHER" id="PTHR22901:SF0">
    <property type="entry name" value="SIALATE O-ACETYLESTERASE"/>
    <property type="match status" value="1"/>
</dbReference>
<gene>
    <name evidence="3" type="ORF">A8708_32955</name>
</gene>
<evidence type="ECO:0000313" key="3">
    <source>
        <dbReference type="EMBL" id="OAS24558.1"/>
    </source>
</evidence>
<dbReference type="Proteomes" id="UP000078454">
    <property type="component" value="Unassembled WGS sequence"/>
</dbReference>
<dbReference type="STRING" id="1850517.A8708_32955"/>
<dbReference type="Gene3D" id="3.40.50.1110">
    <property type="entry name" value="SGNH hydrolase"/>
    <property type="match status" value="1"/>
</dbReference>
<organism evidence="3 4">
    <name type="scientific">Paenibacillus oryzisoli</name>
    <dbReference type="NCBI Taxonomy" id="1850517"/>
    <lineage>
        <taxon>Bacteria</taxon>
        <taxon>Bacillati</taxon>
        <taxon>Bacillota</taxon>
        <taxon>Bacilli</taxon>
        <taxon>Bacillales</taxon>
        <taxon>Paenibacillaceae</taxon>
        <taxon>Paenibacillus</taxon>
    </lineage>
</organism>
<dbReference type="AlphaFoldDB" id="A0A198AUP4"/>
<keyword evidence="1" id="KW-0378">Hydrolase</keyword>
<comment type="caution">
    <text evidence="3">The sequence shown here is derived from an EMBL/GenBank/DDBJ whole genome shotgun (WGS) entry which is preliminary data.</text>
</comment>
<dbReference type="EMBL" id="LYPB01000028">
    <property type="protein sequence ID" value="OAS24558.1"/>
    <property type="molecule type" value="Genomic_DNA"/>
</dbReference>
<evidence type="ECO:0000256" key="1">
    <source>
        <dbReference type="ARBA" id="ARBA00022801"/>
    </source>
</evidence>
<dbReference type="GO" id="GO:0001681">
    <property type="term" value="F:sialate O-acetylesterase activity"/>
    <property type="evidence" value="ECO:0007669"/>
    <property type="project" value="InterPro"/>
</dbReference>
<dbReference type="InterPro" id="IPR005181">
    <property type="entry name" value="SASA"/>
</dbReference>
<dbReference type="OrthoDB" id="9795554at2"/>
<dbReference type="PANTHER" id="PTHR22901">
    <property type="entry name" value="SIALATE O-ACETYLESTERASE"/>
    <property type="match status" value="1"/>
</dbReference>
<feature type="domain" description="Sialate O-acetylesterase" evidence="2">
    <location>
        <begin position="266"/>
        <end position="384"/>
    </location>
</feature>
<sequence>MSNGFQLHAIFSEGMILQRHQENPVWGTGPDGIQITLECQGHQVQTISTGGKWQAILPAFEAGGPYILTVSSEGEQLASVGDVFFGDVWLAGGQSNMEWKVRDTSHAQADIAEANFPLIRYFEVPKVEWEDPEVDTPMIASWHKALPEHVPDFSAVAYHFAQHIHASEGVPVGIIGCNWGGTSAACWVSESTIRQHPELEVYLDTFAEEIKDFDWVAFESVQRAYDQATGDYEKRKAAGASPEELGGYPWPPPMNPHNPMRPCGLYETMLLKIVPYGLKGFLFYQGESDAGRAEMYDKLLTGLIQNWRSLWHNDKIPFHFVQLTSFCSDGKPDGETWPLLRESQAIVNKRVPHTGMAITIDCGERDDIHPRDKRTVGKRLALTALEHVYGKELTSSGPVYRVLHIEGGRIVLHFEHTDGGLGLSRGSEQLIGFQIAAEEGQFLTAEANIVGDTVEVWHSEITKPVQVRYAWANYTEANLVNGLGLPAGPFRTHSTRE</sequence>
<proteinExistence type="predicted"/>